<dbReference type="Proteomes" id="UP000506160">
    <property type="component" value="Unassembled WGS sequence"/>
</dbReference>
<keyword evidence="4 10" id="KW-0963">Cytoplasm</keyword>
<dbReference type="EMBL" id="AWGA01000006">
    <property type="protein sequence ID" value="TEA28173.1"/>
    <property type="molecule type" value="Genomic_DNA"/>
</dbReference>
<comment type="subcellular location">
    <subcellularLocation>
        <location evidence="1 10">Cytoplasm</location>
    </subcellularLocation>
</comment>
<keyword evidence="5 10" id="KW-0346">Stress response</keyword>
<dbReference type="InterPro" id="IPR000740">
    <property type="entry name" value="GrpE"/>
</dbReference>
<dbReference type="CDD" id="cd00446">
    <property type="entry name" value="GrpE"/>
    <property type="match status" value="1"/>
</dbReference>
<dbReference type="Gene3D" id="3.90.20.20">
    <property type="match status" value="1"/>
</dbReference>
<keyword evidence="16" id="KW-1185">Reference proteome</keyword>
<keyword evidence="6 10" id="KW-0143">Chaperone</keyword>
<dbReference type="PANTHER" id="PTHR21237:SF23">
    <property type="entry name" value="GRPE PROTEIN HOMOLOG, MITOCHONDRIAL"/>
    <property type="match status" value="1"/>
</dbReference>
<evidence type="ECO:0000256" key="6">
    <source>
        <dbReference type="ARBA" id="ARBA00023186"/>
    </source>
</evidence>
<evidence type="ECO:0000256" key="8">
    <source>
        <dbReference type="ARBA" id="ARBA00072274"/>
    </source>
</evidence>
<comment type="subunit">
    <text evidence="3 10">Homodimer.</text>
</comment>
<dbReference type="Gene3D" id="2.30.22.10">
    <property type="entry name" value="Head domain of nucleotide exchange factor GrpE"/>
    <property type="match status" value="1"/>
</dbReference>
<dbReference type="GO" id="GO:0000774">
    <property type="term" value="F:adenyl-nucleotide exchange factor activity"/>
    <property type="evidence" value="ECO:0007669"/>
    <property type="project" value="InterPro"/>
</dbReference>
<keyword evidence="13" id="KW-0175">Coiled coil</keyword>
<dbReference type="HAMAP" id="MF_01151">
    <property type="entry name" value="GrpE"/>
    <property type="match status" value="1"/>
</dbReference>
<sequence>MTEQEKNNTDIPETSEVTKETTEQQADTEGSETELLKKKLHDQEAHIAELTKELQTAKKNESEAMIRARAEVDNIRRRVEQDIEKAHKFALEKFSNELLPVIDNLERALESTDRNNPDLKATIEGLELTLKSFLDAVKKFGIEQIKAENEPLNPELHQAISVIESPEHQSGHVINAIQTGYSLNGRLLRPAMVIVAK</sequence>
<dbReference type="FunFam" id="2.30.22.10:FF:000001">
    <property type="entry name" value="Protein GrpE"/>
    <property type="match status" value="1"/>
</dbReference>
<proteinExistence type="inferred from homology"/>
<evidence type="ECO:0000256" key="4">
    <source>
        <dbReference type="ARBA" id="ARBA00022490"/>
    </source>
</evidence>
<dbReference type="NCBIfam" id="NF010738">
    <property type="entry name" value="PRK14140.1"/>
    <property type="match status" value="1"/>
</dbReference>
<dbReference type="PROSITE" id="PS01071">
    <property type="entry name" value="GRPE"/>
    <property type="match status" value="1"/>
</dbReference>
<dbReference type="PANTHER" id="PTHR21237">
    <property type="entry name" value="GRPE PROTEIN"/>
    <property type="match status" value="1"/>
</dbReference>
<reference evidence="15 16" key="1">
    <citation type="journal article" date="2014" name="Appl. Environ. Microbiol.">
        <title>Genomic features of a bumble bee symbiont reflect its host environment.</title>
        <authorList>
            <person name="Martinson V.G."/>
            <person name="Magoc T."/>
            <person name="Koch H."/>
            <person name="Salzberg S.L."/>
            <person name="Moran N.A."/>
        </authorList>
    </citation>
    <scope>NUCLEOTIDE SEQUENCE [LARGE SCALE GENOMIC DNA]</scope>
    <source>
        <strain evidence="15 16">Bimp</strain>
    </source>
</reference>
<evidence type="ECO:0000256" key="3">
    <source>
        <dbReference type="ARBA" id="ARBA00011738"/>
    </source>
</evidence>
<evidence type="ECO:0000256" key="14">
    <source>
        <dbReference type="SAM" id="MobiDB-lite"/>
    </source>
</evidence>
<evidence type="ECO:0000313" key="15">
    <source>
        <dbReference type="EMBL" id="TEA28173.1"/>
    </source>
</evidence>
<comment type="function">
    <text evidence="7 10 11">Participates actively in the response to hyperosmotic and heat shock by preventing the aggregation of stress-denatured proteins, in association with DnaK and GrpE. It is the nucleotide exchange factor for DnaK and may function as a thermosensor. Unfolded proteins bind initially to DnaJ; upon interaction with the DnaJ-bound protein, DnaK hydrolyzes its bound ATP, resulting in the formation of a stable complex. GrpE releases ADP from DnaK; ATP binding to DnaK triggers the release of the substrate protein, thus completing the reaction cycle. Several rounds of ATP-dependent interactions between DnaJ, DnaK and GrpE are required for fully efficient folding.</text>
</comment>
<evidence type="ECO:0000256" key="13">
    <source>
        <dbReference type="SAM" id="Coils"/>
    </source>
</evidence>
<dbReference type="SUPFAM" id="SSF51064">
    <property type="entry name" value="Head domain of nucleotide exchange factor GrpE"/>
    <property type="match status" value="1"/>
</dbReference>
<dbReference type="GO" id="GO:0005829">
    <property type="term" value="C:cytosol"/>
    <property type="evidence" value="ECO:0007669"/>
    <property type="project" value="TreeGrafter"/>
</dbReference>
<dbReference type="InterPro" id="IPR013805">
    <property type="entry name" value="GrpE_CC"/>
</dbReference>
<dbReference type="GO" id="GO:0042803">
    <property type="term" value="F:protein homodimerization activity"/>
    <property type="evidence" value="ECO:0007669"/>
    <property type="project" value="InterPro"/>
</dbReference>
<dbReference type="GO" id="GO:0051087">
    <property type="term" value="F:protein-folding chaperone binding"/>
    <property type="evidence" value="ECO:0007669"/>
    <property type="project" value="InterPro"/>
</dbReference>
<evidence type="ECO:0000256" key="5">
    <source>
        <dbReference type="ARBA" id="ARBA00023016"/>
    </source>
</evidence>
<dbReference type="NCBIfam" id="NF010748">
    <property type="entry name" value="PRK14150.1"/>
    <property type="match status" value="1"/>
</dbReference>
<feature type="coiled-coil region" evidence="13">
    <location>
        <begin position="33"/>
        <end position="122"/>
    </location>
</feature>
<dbReference type="RefSeq" id="WP_024495193.1">
    <property type="nucleotide sequence ID" value="NZ_AWGA01000006.1"/>
</dbReference>
<organism evidence="15 16">
    <name type="scientific">Candidatus Schmidhempelia bombi str. Bimp</name>
    <dbReference type="NCBI Taxonomy" id="1387197"/>
    <lineage>
        <taxon>Bacteria</taxon>
        <taxon>Pseudomonadati</taxon>
        <taxon>Pseudomonadota</taxon>
        <taxon>Gammaproteobacteria</taxon>
        <taxon>Orbales</taxon>
        <taxon>Orbaceae</taxon>
        <taxon>Candidatus Schmidhempelia</taxon>
    </lineage>
</organism>
<dbReference type="InterPro" id="IPR009012">
    <property type="entry name" value="GrpE_head"/>
</dbReference>
<dbReference type="PRINTS" id="PR00773">
    <property type="entry name" value="GRPEPROTEIN"/>
</dbReference>
<gene>
    <name evidence="10 15" type="primary">grpE</name>
    <name evidence="15" type="ORF">O970_00255</name>
</gene>
<name>A0AB94IF85_9GAMM</name>
<evidence type="ECO:0000256" key="1">
    <source>
        <dbReference type="ARBA" id="ARBA00004496"/>
    </source>
</evidence>
<evidence type="ECO:0000256" key="9">
    <source>
        <dbReference type="ARBA" id="ARBA00076414"/>
    </source>
</evidence>
<dbReference type="GO" id="GO:0006457">
    <property type="term" value="P:protein folding"/>
    <property type="evidence" value="ECO:0007669"/>
    <property type="project" value="InterPro"/>
</dbReference>
<evidence type="ECO:0000256" key="11">
    <source>
        <dbReference type="RuleBase" id="RU000639"/>
    </source>
</evidence>
<evidence type="ECO:0000256" key="7">
    <source>
        <dbReference type="ARBA" id="ARBA00053401"/>
    </source>
</evidence>
<dbReference type="Pfam" id="PF01025">
    <property type="entry name" value="GrpE"/>
    <property type="match status" value="1"/>
</dbReference>
<dbReference type="GO" id="GO:0051082">
    <property type="term" value="F:unfolded protein binding"/>
    <property type="evidence" value="ECO:0007669"/>
    <property type="project" value="TreeGrafter"/>
</dbReference>
<comment type="similarity">
    <text evidence="2 10 12">Belongs to the GrpE family.</text>
</comment>
<evidence type="ECO:0000256" key="10">
    <source>
        <dbReference type="HAMAP-Rule" id="MF_01151"/>
    </source>
</evidence>
<protein>
    <recommendedName>
        <fullName evidence="8 10">Protein GrpE</fullName>
    </recommendedName>
    <alternativeName>
        <fullName evidence="9 10">HSP-70 cofactor</fullName>
    </alternativeName>
</protein>
<comment type="caution">
    <text evidence="15">The sequence shown here is derived from an EMBL/GenBank/DDBJ whole genome shotgun (WGS) entry which is preliminary data.</text>
</comment>
<dbReference type="SUPFAM" id="SSF58014">
    <property type="entry name" value="Coiled-coil domain of nucleotide exchange factor GrpE"/>
    <property type="match status" value="1"/>
</dbReference>
<evidence type="ECO:0000313" key="16">
    <source>
        <dbReference type="Proteomes" id="UP000506160"/>
    </source>
</evidence>
<evidence type="ECO:0000256" key="2">
    <source>
        <dbReference type="ARBA" id="ARBA00009054"/>
    </source>
</evidence>
<evidence type="ECO:0000256" key="12">
    <source>
        <dbReference type="RuleBase" id="RU004478"/>
    </source>
</evidence>
<accession>A0AB94IF85</accession>
<feature type="region of interest" description="Disordered" evidence="14">
    <location>
        <begin position="1"/>
        <end position="33"/>
    </location>
</feature>
<dbReference type="AlphaFoldDB" id="A0AB94IF85"/>